<comment type="caution">
    <text evidence="3">The sequence shown here is derived from an EMBL/GenBank/DDBJ whole genome shotgun (WGS) entry which is preliminary data.</text>
</comment>
<evidence type="ECO:0000259" key="2">
    <source>
        <dbReference type="Pfam" id="PF10551"/>
    </source>
</evidence>
<sequence length="275" mass="31393">MNKGNVVVHASPTIDVDESTNDDAKIKIPVDDVKNSTKGRFEVVCFMDNFDWQIWETKHNITYTFQVVKVSEKHTLSNIQLCPHNQQPNKKVLGQLLKGIFVDTTGNVLQGKQIQITLNERLSIPWSAKMYPLNMLRGTPRESFQRLPLYCYNVEKKNLGTVTHIKTSYDNKFNTFSWLLVGAFKISLCLIIIFDGAHNKGKYSGIMFLAVGMYGNNQILPITFGVGKNKSWESWIWFLSRLKECIGDMPSLAIISDKANSIKMDIQYVFTNAYH</sequence>
<dbReference type="Pfam" id="PF10551">
    <property type="entry name" value="MULE"/>
    <property type="match status" value="1"/>
</dbReference>
<proteinExistence type="predicted"/>
<evidence type="ECO:0000313" key="4">
    <source>
        <dbReference type="Proteomes" id="UP000235145"/>
    </source>
</evidence>
<dbReference type="Proteomes" id="UP000235145">
    <property type="component" value="Unassembled WGS sequence"/>
</dbReference>
<dbReference type="EMBL" id="NBSK02000007">
    <property type="protein sequence ID" value="KAJ0198392.1"/>
    <property type="molecule type" value="Genomic_DNA"/>
</dbReference>
<dbReference type="PANTHER" id="PTHR31973">
    <property type="entry name" value="POLYPROTEIN, PUTATIVE-RELATED"/>
    <property type="match status" value="1"/>
</dbReference>
<gene>
    <name evidence="3" type="ORF">LSAT_V11C700343340</name>
</gene>
<keyword evidence="1" id="KW-1133">Transmembrane helix</keyword>
<dbReference type="AlphaFoldDB" id="A0A9R1X7B2"/>
<protein>
    <recommendedName>
        <fullName evidence="2">MULE transposase domain-containing protein</fullName>
    </recommendedName>
</protein>
<reference evidence="3 4" key="1">
    <citation type="journal article" date="2017" name="Nat. Commun.">
        <title>Genome assembly with in vitro proximity ligation data and whole-genome triplication in lettuce.</title>
        <authorList>
            <person name="Reyes-Chin-Wo S."/>
            <person name="Wang Z."/>
            <person name="Yang X."/>
            <person name="Kozik A."/>
            <person name="Arikit S."/>
            <person name="Song C."/>
            <person name="Xia L."/>
            <person name="Froenicke L."/>
            <person name="Lavelle D.O."/>
            <person name="Truco M.J."/>
            <person name="Xia R."/>
            <person name="Zhu S."/>
            <person name="Xu C."/>
            <person name="Xu H."/>
            <person name="Xu X."/>
            <person name="Cox K."/>
            <person name="Korf I."/>
            <person name="Meyers B.C."/>
            <person name="Michelmore R.W."/>
        </authorList>
    </citation>
    <scope>NUCLEOTIDE SEQUENCE [LARGE SCALE GENOMIC DNA]</scope>
    <source>
        <strain evidence="4">cv. Salinas</strain>
        <tissue evidence="3">Seedlings</tissue>
    </source>
</reference>
<name>A0A9R1X7B2_LACSA</name>
<keyword evidence="4" id="KW-1185">Reference proteome</keyword>
<evidence type="ECO:0000313" key="3">
    <source>
        <dbReference type="EMBL" id="KAJ0198392.1"/>
    </source>
</evidence>
<feature type="transmembrane region" description="Helical" evidence="1">
    <location>
        <begin position="176"/>
        <end position="194"/>
    </location>
</feature>
<evidence type="ECO:0000256" key="1">
    <source>
        <dbReference type="SAM" id="Phobius"/>
    </source>
</evidence>
<organism evidence="3 4">
    <name type="scientific">Lactuca sativa</name>
    <name type="common">Garden lettuce</name>
    <dbReference type="NCBI Taxonomy" id="4236"/>
    <lineage>
        <taxon>Eukaryota</taxon>
        <taxon>Viridiplantae</taxon>
        <taxon>Streptophyta</taxon>
        <taxon>Embryophyta</taxon>
        <taxon>Tracheophyta</taxon>
        <taxon>Spermatophyta</taxon>
        <taxon>Magnoliopsida</taxon>
        <taxon>eudicotyledons</taxon>
        <taxon>Gunneridae</taxon>
        <taxon>Pentapetalae</taxon>
        <taxon>asterids</taxon>
        <taxon>campanulids</taxon>
        <taxon>Asterales</taxon>
        <taxon>Asteraceae</taxon>
        <taxon>Cichorioideae</taxon>
        <taxon>Cichorieae</taxon>
        <taxon>Lactucinae</taxon>
        <taxon>Lactuca</taxon>
    </lineage>
</organism>
<feature type="domain" description="MULE transposase" evidence="2">
    <location>
        <begin position="192"/>
        <end position="275"/>
    </location>
</feature>
<dbReference type="PANTHER" id="PTHR31973:SF185">
    <property type="entry name" value="TRANSPOSASE, MUDR, PLANT, MULE TRANSPOSASE DOMAIN-CONTAINING PROTEIN"/>
    <property type="match status" value="1"/>
</dbReference>
<accession>A0A9R1X7B2</accession>
<dbReference type="InterPro" id="IPR018289">
    <property type="entry name" value="MULE_transposase_dom"/>
</dbReference>
<keyword evidence="1" id="KW-0472">Membrane</keyword>
<keyword evidence="1" id="KW-0812">Transmembrane</keyword>